<evidence type="ECO:0000313" key="1">
    <source>
        <dbReference type="EMBL" id="MPC78947.1"/>
    </source>
</evidence>
<reference evidence="1 2" key="1">
    <citation type="submission" date="2019-05" db="EMBL/GenBank/DDBJ databases">
        <title>Another draft genome of Portunus trituberculatus and its Hox gene families provides insights of decapod evolution.</title>
        <authorList>
            <person name="Jeong J.-H."/>
            <person name="Song I."/>
            <person name="Kim S."/>
            <person name="Choi T."/>
            <person name="Kim D."/>
            <person name="Ryu S."/>
            <person name="Kim W."/>
        </authorList>
    </citation>
    <scope>NUCLEOTIDE SEQUENCE [LARGE SCALE GENOMIC DNA]</scope>
    <source>
        <tissue evidence="1">Muscle</tissue>
    </source>
</reference>
<protein>
    <submittedName>
        <fullName evidence="1">Uncharacterized protein</fullName>
    </submittedName>
</protein>
<comment type="caution">
    <text evidence="1">The sequence shown here is derived from an EMBL/GenBank/DDBJ whole genome shotgun (WGS) entry which is preliminary data.</text>
</comment>
<name>A0A5B7IBR2_PORTR</name>
<proteinExistence type="predicted"/>
<accession>A0A5B7IBR2</accession>
<dbReference type="EMBL" id="VSRR010049788">
    <property type="protein sequence ID" value="MPC78947.1"/>
    <property type="molecule type" value="Genomic_DNA"/>
</dbReference>
<keyword evidence="2" id="KW-1185">Reference proteome</keyword>
<organism evidence="1 2">
    <name type="scientific">Portunus trituberculatus</name>
    <name type="common">Swimming crab</name>
    <name type="synonym">Neptunus trituberculatus</name>
    <dbReference type="NCBI Taxonomy" id="210409"/>
    <lineage>
        <taxon>Eukaryota</taxon>
        <taxon>Metazoa</taxon>
        <taxon>Ecdysozoa</taxon>
        <taxon>Arthropoda</taxon>
        <taxon>Crustacea</taxon>
        <taxon>Multicrustacea</taxon>
        <taxon>Malacostraca</taxon>
        <taxon>Eumalacostraca</taxon>
        <taxon>Eucarida</taxon>
        <taxon>Decapoda</taxon>
        <taxon>Pleocyemata</taxon>
        <taxon>Brachyura</taxon>
        <taxon>Eubrachyura</taxon>
        <taxon>Portunoidea</taxon>
        <taxon>Portunidae</taxon>
        <taxon>Portuninae</taxon>
        <taxon>Portunus</taxon>
    </lineage>
</organism>
<sequence>MDFNYMGYLVESGLFSSFLLGDSTESSDKRANLLAKQTGPPAPTEREVAGGVVFGPADSAEERAANEA</sequence>
<dbReference type="AlphaFoldDB" id="A0A5B7IBR2"/>
<evidence type="ECO:0000313" key="2">
    <source>
        <dbReference type="Proteomes" id="UP000324222"/>
    </source>
</evidence>
<gene>
    <name evidence="1" type="ORF">E2C01_073456</name>
</gene>
<dbReference type="Proteomes" id="UP000324222">
    <property type="component" value="Unassembled WGS sequence"/>
</dbReference>